<accession>A0A1Q9LTF9</accession>
<dbReference type="Proteomes" id="UP000186040">
    <property type="component" value="Unassembled WGS sequence"/>
</dbReference>
<dbReference type="RefSeq" id="WP_075972754.1">
    <property type="nucleotide sequence ID" value="NZ_MKQR01000002.1"/>
</dbReference>
<dbReference type="InterPro" id="IPR003462">
    <property type="entry name" value="ODC_Mu_crystall"/>
</dbReference>
<reference evidence="1 2" key="1">
    <citation type="submission" date="2016-10" db="EMBL/GenBank/DDBJ databases">
        <title>The Draft Genome Sequence of Actinokineospora bangkokensis 44EHWT reveals the biosynthetic pathway of antifungal compounds Thailandins with unusual extender unit butylmalonyl-CoA.</title>
        <authorList>
            <person name="Greule A."/>
            <person name="Intra B."/>
            <person name="Flemming S."/>
            <person name="Rommel M.G."/>
            <person name="Panbangred W."/>
            <person name="Bechthold A."/>
        </authorList>
    </citation>
    <scope>NUCLEOTIDE SEQUENCE [LARGE SCALE GENOMIC DNA]</scope>
    <source>
        <strain evidence="1 2">44EHW</strain>
    </source>
</reference>
<dbReference type="Gene3D" id="3.40.50.720">
    <property type="entry name" value="NAD(P)-binding Rossmann-like Domain"/>
    <property type="match status" value="1"/>
</dbReference>
<sequence>MPLLLSDLDVENVTADPEFVETGLRFIQDALGHPAPRQGAADWPVRLNTGDCGDRVALFAADDGALLGVLAADPLAAWRTALPGGLVARYLAPAGARVLGVRGGGPVAAALVRTLTRALPSLSRVVVDGDAAFADLCRRRAQLPVDRGPAEEVEWAADVLAVTGEVGAVRTRPGTLVLAEHPVGPRPAVAWHVALRDVLAARTAPSPDGAAVVLGGSGQVDGWEEAVCAWALRRAWELDLGRSFTLD</sequence>
<dbReference type="InterPro" id="IPR036291">
    <property type="entry name" value="NAD(P)-bd_dom_sf"/>
</dbReference>
<proteinExistence type="predicted"/>
<keyword evidence="2" id="KW-1185">Reference proteome</keyword>
<dbReference type="OrthoDB" id="4218791at2"/>
<evidence type="ECO:0008006" key="3">
    <source>
        <dbReference type="Google" id="ProtNLM"/>
    </source>
</evidence>
<name>A0A1Q9LTF9_9PSEU</name>
<comment type="caution">
    <text evidence="1">The sequence shown here is derived from an EMBL/GenBank/DDBJ whole genome shotgun (WGS) entry which is preliminary data.</text>
</comment>
<dbReference type="AlphaFoldDB" id="A0A1Q9LTF9"/>
<protein>
    <recommendedName>
        <fullName evidence="3">Ornithine cyclodeaminase</fullName>
    </recommendedName>
</protein>
<dbReference type="InterPro" id="IPR023401">
    <property type="entry name" value="ODC_N"/>
</dbReference>
<organism evidence="1 2">
    <name type="scientific">Actinokineospora bangkokensis</name>
    <dbReference type="NCBI Taxonomy" id="1193682"/>
    <lineage>
        <taxon>Bacteria</taxon>
        <taxon>Bacillati</taxon>
        <taxon>Actinomycetota</taxon>
        <taxon>Actinomycetes</taxon>
        <taxon>Pseudonocardiales</taxon>
        <taxon>Pseudonocardiaceae</taxon>
        <taxon>Actinokineospora</taxon>
    </lineage>
</organism>
<gene>
    <name evidence="1" type="ORF">BJP25_06020</name>
</gene>
<dbReference type="EMBL" id="MKQR01000002">
    <property type="protein sequence ID" value="OLR95318.1"/>
    <property type="molecule type" value="Genomic_DNA"/>
</dbReference>
<dbReference type="Gene3D" id="3.30.1780.10">
    <property type="entry name" value="ornithine cyclodeaminase, domain 1"/>
    <property type="match status" value="1"/>
</dbReference>
<dbReference type="SUPFAM" id="SSF51735">
    <property type="entry name" value="NAD(P)-binding Rossmann-fold domains"/>
    <property type="match status" value="1"/>
</dbReference>
<dbReference type="STRING" id="1193682.BJP25_06020"/>
<evidence type="ECO:0000313" key="1">
    <source>
        <dbReference type="EMBL" id="OLR95318.1"/>
    </source>
</evidence>
<dbReference type="Pfam" id="PF02423">
    <property type="entry name" value="OCD_Mu_crystall"/>
    <property type="match status" value="1"/>
</dbReference>
<evidence type="ECO:0000313" key="2">
    <source>
        <dbReference type="Proteomes" id="UP000186040"/>
    </source>
</evidence>